<gene>
    <name evidence="3" type="ORF">EPL05_10390</name>
</gene>
<feature type="compositionally biased region" description="Polar residues" evidence="1">
    <location>
        <begin position="52"/>
        <end position="75"/>
    </location>
</feature>
<dbReference type="PROSITE" id="PS51257">
    <property type="entry name" value="PROKAR_LIPOPROTEIN"/>
    <property type="match status" value="1"/>
</dbReference>
<name>A0A444MNX2_9SPHI</name>
<dbReference type="OrthoDB" id="798484at2"/>
<dbReference type="EMBL" id="SBIW01000004">
    <property type="protein sequence ID" value="RWY52314.1"/>
    <property type="molecule type" value="Genomic_DNA"/>
</dbReference>
<evidence type="ECO:0000313" key="4">
    <source>
        <dbReference type="Proteomes" id="UP000286701"/>
    </source>
</evidence>
<accession>A0A444MNX2</accession>
<evidence type="ECO:0000313" key="3">
    <source>
        <dbReference type="EMBL" id="RWY52314.1"/>
    </source>
</evidence>
<feature type="chain" id="PRO_5019222734" description="Coproporphyrinogen III oxidase" evidence="2">
    <location>
        <begin position="24"/>
        <end position="83"/>
    </location>
</feature>
<keyword evidence="4" id="KW-1185">Reference proteome</keyword>
<proteinExistence type="predicted"/>
<reference evidence="3 4" key="1">
    <citation type="submission" date="2019-01" db="EMBL/GenBank/DDBJ databases">
        <title>Mucilaginibacter antarcticum sp. nov., isolated from antarctic soil.</title>
        <authorList>
            <person name="Yan Y.-Q."/>
            <person name="Du Z.-J."/>
        </authorList>
    </citation>
    <scope>NUCLEOTIDE SEQUENCE [LARGE SCALE GENOMIC DNA]</scope>
    <source>
        <strain evidence="3 4">F01003</strain>
    </source>
</reference>
<evidence type="ECO:0000256" key="2">
    <source>
        <dbReference type="SAM" id="SignalP"/>
    </source>
</evidence>
<feature type="signal peptide" evidence="2">
    <location>
        <begin position="1"/>
        <end position="23"/>
    </location>
</feature>
<comment type="caution">
    <text evidence="3">The sequence shown here is derived from an EMBL/GenBank/DDBJ whole genome shotgun (WGS) entry which is preliminary data.</text>
</comment>
<organism evidence="3 4">
    <name type="scientific">Mucilaginibacter gilvus</name>
    <dbReference type="NCBI Taxonomy" id="2305909"/>
    <lineage>
        <taxon>Bacteria</taxon>
        <taxon>Pseudomonadati</taxon>
        <taxon>Bacteroidota</taxon>
        <taxon>Sphingobacteriia</taxon>
        <taxon>Sphingobacteriales</taxon>
        <taxon>Sphingobacteriaceae</taxon>
        <taxon>Mucilaginibacter</taxon>
    </lineage>
</organism>
<sequence>MKQIISYLAIVLAAALLFFTACKGNTGQTGGAAADSGQTHVGNSGPADSAGYKTSPTETGGKDTSGNGSGTTSIPKDTLKTKP</sequence>
<dbReference type="RefSeq" id="WP_128533899.1">
    <property type="nucleotide sequence ID" value="NZ_SBIW01000004.1"/>
</dbReference>
<feature type="region of interest" description="Disordered" evidence="1">
    <location>
        <begin position="27"/>
        <end position="83"/>
    </location>
</feature>
<evidence type="ECO:0000256" key="1">
    <source>
        <dbReference type="SAM" id="MobiDB-lite"/>
    </source>
</evidence>
<dbReference type="AlphaFoldDB" id="A0A444MNX2"/>
<dbReference type="Proteomes" id="UP000286701">
    <property type="component" value="Unassembled WGS sequence"/>
</dbReference>
<protein>
    <recommendedName>
        <fullName evidence="5">Coproporphyrinogen III oxidase</fullName>
    </recommendedName>
</protein>
<keyword evidence="2" id="KW-0732">Signal</keyword>
<evidence type="ECO:0008006" key="5">
    <source>
        <dbReference type="Google" id="ProtNLM"/>
    </source>
</evidence>